<accession>A0A021VP40</accession>
<dbReference type="InterPro" id="IPR036188">
    <property type="entry name" value="FAD/NAD-bd_sf"/>
</dbReference>
<evidence type="ECO:0000256" key="1">
    <source>
        <dbReference type="ARBA" id="ARBA00006442"/>
    </source>
</evidence>
<evidence type="ECO:0000313" key="8">
    <source>
        <dbReference type="Proteomes" id="UP000019753"/>
    </source>
</evidence>
<evidence type="ECO:0000256" key="4">
    <source>
        <dbReference type="ARBA" id="ARBA00023002"/>
    </source>
</evidence>
<dbReference type="SUPFAM" id="SSF51905">
    <property type="entry name" value="FAD/NAD(P)-binding domain"/>
    <property type="match status" value="2"/>
</dbReference>
<dbReference type="GO" id="GO:0050660">
    <property type="term" value="F:flavin adenine dinucleotide binding"/>
    <property type="evidence" value="ECO:0007669"/>
    <property type="project" value="TreeGrafter"/>
</dbReference>
<protein>
    <recommendedName>
        <fullName evidence="6">FAD/NAD(P)-binding domain-containing protein</fullName>
    </recommendedName>
</protein>
<keyword evidence="2" id="KW-0285">Flavoprotein</keyword>
<dbReference type="Proteomes" id="UP000019753">
    <property type="component" value="Unassembled WGS sequence"/>
</dbReference>
<dbReference type="EMBL" id="AXCW01000151">
    <property type="protein sequence ID" value="EYR62911.1"/>
    <property type="molecule type" value="Genomic_DNA"/>
</dbReference>
<dbReference type="PANTHER" id="PTHR43735:SF3">
    <property type="entry name" value="FERROPTOSIS SUPPRESSOR PROTEIN 1"/>
    <property type="match status" value="1"/>
</dbReference>
<dbReference type="GO" id="GO:0005737">
    <property type="term" value="C:cytoplasm"/>
    <property type="evidence" value="ECO:0007669"/>
    <property type="project" value="TreeGrafter"/>
</dbReference>
<keyword evidence="3" id="KW-0274">FAD</keyword>
<feature type="domain" description="FAD/NAD(P)-binding" evidence="6">
    <location>
        <begin position="84"/>
        <end position="291"/>
    </location>
</feature>
<name>A0A021VP40_9CELL</name>
<comment type="similarity">
    <text evidence="1">Belongs to the FAD-dependent oxidoreductase family.</text>
</comment>
<dbReference type="PANTHER" id="PTHR43735">
    <property type="entry name" value="APOPTOSIS-INDUCING FACTOR 1"/>
    <property type="match status" value="1"/>
</dbReference>
<keyword evidence="4" id="KW-0560">Oxidoreductase</keyword>
<evidence type="ECO:0000256" key="3">
    <source>
        <dbReference type="ARBA" id="ARBA00022827"/>
    </source>
</evidence>
<dbReference type="Gene3D" id="3.50.50.100">
    <property type="match status" value="1"/>
</dbReference>
<keyword evidence="8" id="KW-1185">Reference proteome</keyword>
<gene>
    <name evidence="7" type="ORF">N866_04435</name>
</gene>
<dbReference type="Pfam" id="PF07992">
    <property type="entry name" value="Pyr_redox_2"/>
    <property type="match status" value="1"/>
</dbReference>
<dbReference type="PRINTS" id="PR00368">
    <property type="entry name" value="FADPNR"/>
</dbReference>
<evidence type="ECO:0000256" key="2">
    <source>
        <dbReference type="ARBA" id="ARBA00022630"/>
    </source>
</evidence>
<feature type="region of interest" description="Disordered" evidence="5">
    <location>
        <begin position="370"/>
        <end position="393"/>
    </location>
</feature>
<comment type="caution">
    <text evidence="7">The sequence shown here is derived from an EMBL/GenBank/DDBJ whole genome shotgun (WGS) entry which is preliminary data.</text>
</comment>
<dbReference type="InterPro" id="IPR023753">
    <property type="entry name" value="FAD/NAD-binding_dom"/>
</dbReference>
<dbReference type="AlphaFoldDB" id="A0A021VP40"/>
<evidence type="ECO:0000313" key="7">
    <source>
        <dbReference type="EMBL" id="EYR62911.1"/>
    </source>
</evidence>
<sequence>MTARVVVVGGGYGGCAVAQALDDVADVVLVEPRDGFVHTVGALRAAVDPTWEDRVFRPYDTLLRRGHVLHDWVRSVSPGVVLLSTTQRLEADFVVLATGTSYAFPAKTGDLTRVGAVAALARMRDDLARCDSVLVEGGGPVGLELAGELAHAFEDLRVVVVEEAPEVLPGEEVEPGLRASVVRQLTDLGVELVTGSPLVAPPPYEVGRYGPFVAETAAGVQVDAQMWFRCHGARPLTDYLDDDLVALRRCDRTLRVTRHLSLVGEDRLFAVGDITDMPEDKRATVAQVHAAVVTQNIRDLLAGHAPTAAHRPARRRMVLALGPGAGAAQVEQPDGSVVLLGAAETVRLKEDDVLRTDLVSGAGPLVAAVPGQARRTAPSGQARQAGQPTSPSA</sequence>
<feature type="compositionally biased region" description="Polar residues" evidence="5">
    <location>
        <begin position="378"/>
        <end position="393"/>
    </location>
</feature>
<dbReference type="GO" id="GO:0004174">
    <property type="term" value="F:electron-transferring-flavoprotein dehydrogenase activity"/>
    <property type="evidence" value="ECO:0007669"/>
    <property type="project" value="TreeGrafter"/>
</dbReference>
<organism evidence="7 8">
    <name type="scientific">Actinotalea ferrariae CF5-4</name>
    <dbReference type="NCBI Taxonomy" id="948458"/>
    <lineage>
        <taxon>Bacteria</taxon>
        <taxon>Bacillati</taxon>
        <taxon>Actinomycetota</taxon>
        <taxon>Actinomycetes</taxon>
        <taxon>Micrococcales</taxon>
        <taxon>Cellulomonadaceae</taxon>
        <taxon>Actinotalea</taxon>
    </lineage>
</organism>
<reference evidence="7 8" key="1">
    <citation type="submission" date="2014-01" db="EMBL/GenBank/DDBJ databases">
        <title>Actinotalea ferrariae CF5-4.</title>
        <authorList>
            <person name="Chen F."/>
            <person name="Li Y."/>
            <person name="Wang G."/>
        </authorList>
    </citation>
    <scope>NUCLEOTIDE SEQUENCE [LARGE SCALE GENOMIC DNA]</scope>
    <source>
        <strain evidence="7 8">CF5-4</strain>
    </source>
</reference>
<evidence type="ECO:0000256" key="5">
    <source>
        <dbReference type="SAM" id="MobiDB-lite"/>
    </source>
</evidence>
<proteinExistence type="inferred from homology"/>
<evidence type="ECO:0000259" key="6">
    <source>
        <dbReference type="Pfam" id="PF07992"/>
    </source>
</evidence>